<dbReference type="AlphaFoldDB" id="A0A016UT90"/>
<evidence type="ECO:0000256" key="1">
    <source>
        <dbReference type="SAM" id="MobiDB-lite"/>
    </source>
</evidence>
<dbReference type="Proteomes" id="UP000024635">
    <property type="component" value="Unassembled WGS sequence"/>
</dbReference>
<evidence type="ECO:0000313" key="3">
    <source>
        <dbReference type="Proteomes" id="UP000024635"/>
    </source>
</evidence>
<organism evidence="2 3">
    <name type="scientific">Ancylostoma ceylanicum</name>
    <dbReference type="NCBI Taxonomy" id="53326"/>
    <lineage>
        <taxon>Eukaryota</taxon>
        <taxon>Metazoa</taxon>
        <taxon>Ecdysozoa</taxon>
        <taxon>Nematoda</taxon>
        <taxon>Chromadorea</taxon>
        <taxon>Rhabditida</taxon>
        <taxon>Rhabditina</taxon>
        <taxon>Rhabditomorpha</taxon>
        <taxon>Strongyloidea</taxon>
        <taxon>Ancylostomatidae</taxon>
        <taxon>Ancylostomatinae</taxon>
        <taxon>Ancylostoma</taxon>
    </lineage>
</organism>
<sequence>MTLTIIDTFCCLAKVPGKKAVRDALSGAKDGEQNGTHKESARKQRTRKAKITHKLLATVAIPQALRWCDCDCDGRDSFVE</sequence>
<dbReference type="EMBL" id="JARK01001363">
    <property type="protein sequence ID" value="EYC18410.1"/>
    <property type="molecule type" value="Genomic_DNA"/>
</dbReference>
<accession>A0A016UT90</accession>
<evidence type="ECO:0000313" key="2">
    <source>
        <dbReference type="EMBL" id="EYC18410.1"/>
    </source>
</evidence>
<reference evidence="3" key="1">
    <citation type="journal article" date="2015" name="Nat. Genet.">
        <title>The genome and transcriptome of the zoonotic hookworm Ancylostoma ceylanicum identify infection-specific gene families.</title>
        <authorList>
            <person name="Schwarz E.M."/>
            <person name="Hu Y."/>
            <person name="Antoshechkin I."/>
            <person name="Miller M.M."/>
            <person name="Sternberg P.W."/>
            <person name="Aroian R.V."/>
        </authorList>
    </citation>
    <scope>NUCLEOTIDE SEQUENCE</scope>
    <source>
        <strain evidence="3">HY135</strain>
    </source>
</reference>
<keyword evidence="3" id="KW-1185">Reference proteome</keyword>
<name>A0A016UT90_9BILA</name>
<proteinExistence type="predicted"/>
<comment type="caution">
    <text evidence="2">The sequence shown here is derived from an EMBL/GenBank/DDBJ whole genome shotgun (WGS) entry which is preliminary data.</text>
</comment>
<feature type="compositionally biased region" description="Basic and acidic residues" evidence="1">
    <location>
        <begin position="29"/>
        <end position="42"/>
    </location>
</feature>
<gene>
    <name evidence="2" type="primary">Acey_s0027.g1505</name>
    <name evidence="2" type="ORF">Y032_0027g1505</name>
</gene>
<protein>
    <submittedName>
        <fullName evidence="2">Uncharacterized protein</fullName>
    </submittedName>
</protein>
<feature type="region of interest" description="Disordered" evidence="1">
    <location>
        <begin position="26"/>
        <end position="48"/>
    </location>
</feature>